<dbReference type="SUPFAM" id="SSF53448">
    <property type="entry name" value="Nucleotide-diphospho-sugar transferases"/>
    <property type="match status" value="1"/>
</dbReference>
<dbReference type="OrthoDB" id="285674at2759"/>
<protein>
    <submittedName>
        <fullName evidence="4">Mannose-1-phosphate guanyltransferase alpha-B</fullName>
    </submittedName>
</protein>
<keyword evidence="5" id="KW-1185">Reference proteome</keyword>
<gene>
    <name evidence="4" type="primary">gmppa-b</name>
    <name evidence="4" type="ORF">T11_42</name>
</gene>
<dbReference type="Gene3D" id="3.90.550.10">
    <property type="entry name" value="Spore Coat Polysaccharide Biosynthesis Protein SpsA, Chain A"/>
    <property type="match status" value="1"/>
</dbReference>
<dbReference type="InterPro" id="IPR005835">
    <property type="entry name" value="NTP_transferase_dom"/>
</dbReference>
<dbReference type="GO" id="GO:0016740">
    <property type="term" value="F:transferase activity"/>
    <property type="evidence" value="ECO:0007669"/>
    <property type="project" value="UniProtKB-KW"/>
</dbReference>
<name>A0A0V1HVT1_9BILA</name>
<sequence>MKPNAEKSYKAVILIGGPQKGTRFRPLSLDCPKPLFPIAGVPSIPGLKEILFIGFYQPNDHWATFISDIQGQYSTVNIRYLQEFAPLGTAGGIYHFRDQILLGGTDACFVLNADVCGDLPLMEMVDQLNILIDKQNVAENILLMLTTEAAREQSLNFGCAAIDDSSEIIHYVEKPTTFLSKWINCGVYLMQMGILDTLADVFKNKTLISNSNNGFTSEALEAMNFEKDVFPKIAGHSMLFALKTTRWWSQLKTASAAIYANRHYLNLYHTTHPERLTRNGEPTIIGDVYVHPSVEIHPSCVIGPNVSIGKNVKIGIGVRIKESIILDGATLQDHCCVMFSVVGWNTHVGLWCRIEGTAEGPNPNMPFAKLECKPLFLPNGRLNPSISVIEKNITNRNSSNAELNVAGPR</sequence>
<comment type="similarity">
    <text evidence="1">Belongs to the transferase hexapeptide repeat family.</text>
</comment>
<organism evidence="4 5">
    <name type="scientific">Trichinella zimbabwensis</name>
    <dbReference type="NCBI Taxonomy" id="268475"/>
    <lineage>
        <taxon>Eukaryota</taxon>
        <taxon>Metazoa</taxon>
        <taxon>Ecdysozoa</taxon>
        <taxon>Nematoda</taxon>
        <taxon>Enoplea</taxon>
        <taxon>Dorylaimia</taxon>
        <taxon>Trichinellida</taxon>
        <taxon>Trichinellidae</taxon>
        <taxon>Trichinella</taxon>
    </lineage>
</organism>
<feature type="domain" description="Mannose-1-phosphate guanyltransferase C-terminal" evidence="3">
    <location>
        <begin position="284"/>
        <end position="357"/>
    </location>
</feature>
<proteinExistence type="inferred from homology"/>
<dbReference type="Proteomes" id="UP000055024">
    <property type="component" value="Unassembled WGS sequence"/>
</dbReference>
<accession>A0A0V1HVT1</accession>
<dbReference type="AlphaFoldDB" id="A0A0V1HVT1"/>
<evidence type="ECO:0000256" key="1">
    <source>
        <dbReference type="ARBA" id="ARBA00007274"/>
    </source>
</evidence>
<dbReference type="Pfam" id="PF25087">
    <property type="entry name" value="GMPPB_C"/>
    <property type="match status" value="1"/>
</dbReference>
<feature type="domain" description="Nucleotidyl transferase" evidence="2">
    <location>
        <begin position="10"/>
        <end position="227"/>
    </location>
</feature>
<dbReference type="InterPro" id="IPR029044">
    <property type="entry name" value="Nucleotide-diphossugar_trans"/>
</dbReference>
<evidence type="ECO:0000313" key="4">
    <source>
        <dbReference type="EMBL" id="KRZ14479.1"/>
    </source>
</evidence>
<dbReference type="Gene3D" id="2.160.10.10">
    <property type="entry name" value="Hexapeptide repeat proteins"/>
    <property type="match status" value="1"/>
</dbReference>
<dbReference type="EMBL" id="JYDP01000024">
    <property type="protein sequence ID" value="KRZ14479.1"/>
    <property type="molecule type" value="Genomic_DNA"/>
</dbReference>
<dbReference type="Pfam" id="PF00483">
    <property type="entry name" value="NTP_transferase"/>
    <property type="match status" value="1"/>
</dbReference>
<evidence type="ECO:0000259" key="2">
    <source>
        <dbReference type="Pfam" id="PF00483"/>
    </source>
</evidence>
<comment type="caution">
    <text evidence="4">The sequence shown here is derived from an EMBL/GenBank/DDBJ whole genome shotgun (WGS) entry which is preliminary data.</text>
</comment>
<evidence type="ECO:0000259" key="3">
    <source>
        <dbReference type="Pfam" id="PF25087"/>
    </source>
</evidence>
<evidence type="ECO:0000313" key="5">
    <source>
        <dbReference type="Proteomes" id="UP000055024"/>
    </source>
</evidence>
<dbReference type="InterPro" id="IPR056729">
    <property type="entry name" value="GMPPB_C"/>
</dbReference>
<dbReference type="PANTHER" id="PTHR22572">
    <property type="entry name" value="SUGAR-1-PHOSPHATE GUANYL TRANSFERASE"/>
    <property type="match status" value="1"/>
</dbReference>
<dbReference type="InterPro" id="IPR050486">
    <property type="entry name" value="Mannose-1P_guanyltransferase"/>
</dbReference>
<keyword evidence="4" id="KW-0808">Transferase</keyword>
<reference evidence="4 5" key="1">
    <citation type="submission" date="2015-01" db="EMBL/GenBank/DDBJ databases">
        <title>Evolution of Trichinella species and genotypes.</title>
        <authorList>
            <person name="Korhonen P.K."/>
            <person name="Edoardo P."/>
            <person name="Giuseppe L.R."/>
            <person name="Gasser R.B."/>
        </authorList>
    </citation>
    <scope>NUCLEOTIDE SEQUENCE [LARGE SCALE GENOMIC DNA]</scope>
    <source>
        <strain evidence="4">ISS1029</strain>
    </source>
</reference>